<evidence type="ECO:0000256" key="3">
    <source>
        <dbReference type="ARBA" id="ARBA00022475"/>
    </source>
</evidence>
<dbReference type="RefSeq" id="WP_290282847.1">
    <property type="nucleotide sequence ID" value="NZ_JAUFQI010000001.1"/>
</dbReference>
<feature type="transmembrane region" description="Helical" evidence="7">
    <location>
        <begin position="228"/>
        <end position="250"/>
    </location>
</feature>
<evidence type="ECO:0000256" key="7">
    <source>
        <dbReference type="SAM" id="Phobius"/>
    </source>
</evidence>
<dbReference type="InterPro" id="IPR003004">
    <property type="entry name" value="GspF/PilC"/>
</dbReference>
<organism evidence="9 10">
    <name type="scientific">Reinekea marina</name>
    <dbReference type="NCBI Taxonomy" id="1310421"/>
    <lineage>
        <taxon>Bacteria</taxon>
        <taxon>Pseudomonadati</taxon>
        <taxon>Pseudomonadota</taxon>
        <taxon>Gammaproteobacteria</taxon>
        <taxon>Oceanospirillales</taxon>
        <taxon>Saccharospirillaceae</taxon>
        <taxon>Reinekea</taxon>
    </lineage>
</organism>
<evidence type="ECO:0000256" key="5">
    <source>
        <dbReference type="ARBA" id="ARBA00022989"/>
    </source>
</evidence>
<keyword evidence="5 7" id="KW-1133">Transmembrane helix</keyword>
<comment type="similarity">
    <text evidence="2">Belongs to the GSP F family.</text>
</comment>
<dbReference type="Proteomes" id="UP001595710">
    <property type="component" value="Unassembled WGS sequence"/>
</dbReference>
<feature type="domain" description="Type II secretion system protein GspF" evidence="8">
    <location>
        <begin position="79"/>
        <end position="202"/>
    </location>
</feature>
<comment type="subcellular location">
    <subcellularLocation>
        <location evidence="1">Cell membrane</location>
        <topology evidence="1">Multi-pass membrane protein</topology>
    </subcellularLocation>
</comment>
<sequence length="413" mass="45186">MPSFYYQGRSANGDPVKGVVEGNSKSAVLTSLKRQSIIPTIIEPAKGSKNKDKEKNSAADAIGDFFGKKKVGIDELIMFSRQMYALTRSGIPLIRAINGLADASRSEVLGDILRDISRTLTQGSTLSNAFRAHPDIFGDLFVSMIAMGESTGRLDTAFSQLISHLELEKDTRKKIKSATRYPMIVTIAMIIGLVIINVMVVPAFSSIFEKLGADLPLPTIVLISTSNFMINYWWLIVFVSIASVIAFIRWKRTPEGLLKWDELVLKIPILGGVFERIALGRFARPLAMMLSSGVPLLQALKVSSRTVGNEYIGQGIEGMLNGIERGESLLSTASSSGLFNSLILQMIAVGEETGNVSDLLTDIADFYDQEVEYDLKRLAESLEPILLVFMGFMVLVLALGVFLPMWELGSAFG</sequence>
<dbReference type="InterPro" id="IPR042094">
    <property type="entry name" value="T2SS_GspF_sf"/>
</dbReference>
<accession>A0ABV7WQ46</accession>
<evidence type="ECO:0000256" key="2">
    <source>
        <dbReference type="ARBA" id="ARBA00005745"/>
    </source>
</evidence>
<dbReference type="Pfam" id="PF00482">
    <property type="entry name" value="T2SSF"/>
    <property type="match status" value="2"/>
</dbReference>
<feature type="transmembrane region" description="Helical" evidence="7">
    <location>
        <begin position="181"/>
        <end position="208"/>
    </location>
</feature>
<proteinExistence type="inferred from homology"/>
<gene>
    <name evidence="9" type="ORF">ACFOND_05850</name>
</gene>
<dbReference type="PANTHER" id="PTHR30012:SF4">
    <property type="entry name" value="MSHA BIOGENESIS PROTEIN MSHG"/>
    <property type="match status" value="1"/>
</dbReference>
<protein>
    <submittedName>
        <fullName evidence="9">Type II secretion system F family protein</fullName>
    </submittedName>
</protein>
<comment type="caution">
    <text evidence="9">The sequence shown here is derived from an EMBL/GenBank/DDBJ whole genome shotgun (WGS) entry which is preliminary data.</text>
</comment>
<evidence type="ECO:0000256" key="4">
    <source>
        <dbReference type="ARBA" id="ARBA00022692"/>
    </source>
</evidence>
<name>A0ABV7WQ46_9GAMM</name>
<evidence type="ECO:0000313" key="9">
    <source>
        <dbReference type="EMBL" id="MFC3701162.1"/>
    </source>
</evidence>
<feature type="domain" description="Type II secretion system protein GspF" evidence="8">
    <location>
        <begin position="282"/>
        <end position="404"/>
    </location>
</feature>
<dbReference type="PANTHER" id="PTHR30012">
    <property type="entry name" value="GENERAL SECRETION PATHWAY PROTEIN"/>
    <property type="match status" value="1"/>
</dbReference>
<dbReference type="PRINTS" id="PR00812">
    <property type="entry name" value="BCTERIALGSPF"/>
</dbReference>
<dbReference type="Gene3D" id="1.20.81.30">
    <property type="entry name" value="Type II secretion system (T2SS), domain F"/>
    <property type="match status" value="2"/>
</dbReference>
<dbReference type="InterPro" id="IPR018076">
    <property type="entry name" value="T2SS_GspF_dom"/>
</dbReference>
<keyword evidence="10" id="KW-1185">Reference proteome</keyword>
<dbReference type="EMBL" id="JBHRYN010000008">
    <property type="protein sequence ID" value="MFC3701162.1"/>
    <property type="molecule type" value="Genomic_DNA"/>
</dbReference>
<evidence type="ECO:0000256" key="1">
    <source>
        <dbReference type="ARBA" id="ARBA00004651"/>
    </source>
</evidence>
<keyword evidence="3" id="KW-1003">Cell membrane</keyword>
<reference evidence="10" key="1">
    <citation type="journal article" date="2019" name="Int. J. Syst. Evol. Microbiol.">
        <title>The Global Catalogue of Microorganisms (GCM) 10K type strain sequencing project: providing services to taxonomists for standard genome sequencing and annotation.</title>
        <authorList>
            <consortium name="The Broad Institute Genomics Platform"/>
            <consortium name="The Broad Institute Genome Sequencing Center for Infectious Disease"/>
            <person name="Wu L."/>
            <person name="Ma J."/>
        </authorList>
    </citation>
    <scope>NUCLEOTIDE SEQUENCE [LARGE SCALE GENOMIC DNA]</scope>
    <source>
        <strain evidence="10">CECT 8288</strain>
    </source>
</reference>
<evidence type="ECO:0000259" key="8">
    <source>
        <dbReference type="Pfam" id="PF00482"/>
    </source>
</evidence>
<evidence type="ECO:0000313" key="10">
    <source>
        <dbReference type="Proteomes" id="UP001595710"/>
    </source>
</evidence>
<evidence type="ECO:0000256" key="6">
    <source>
        <dbReference type="ARBA" id="ARBA00023136"/>
    </source>
</evidence>
<feature type="transmembrane region" description="Helical" evidence="7">
    <location>
        <begin position="385"/>
        <end position="406"/>
    </location>
</feature>
<keyword evidence="6 7" id="KW-0472">Membrane</keyword>
<keyword evidence="4 7" id="KW-0812">Transmembrane</keyword>